<accession>A0A1G7ABC4</accession>
<dbReference type="AlphaFoldDB" id="A0A1G7ABC4"/>
<dbReference type="OrthoDB" id="4951670at2"/>
<proteinExistence type="predicted"/>
<keyword evidence="2" id="KW-1185">Reference proteome</keyword>
<dbReference type="STRING" id="265719.SAMN04488509_1216"/>
<dbReference type="EMBL" id="FNAG01000021">
    <property type="protein sequence ID" value="SDE11176.1"/>
    <property type="molecule type" value="Genomic_DNA"/>
</dbReference>
<protein>
    <submittedName>
        <fullName evidence="1">Uncharacterized protein</fullName>
    </submittedName>
</protein>
<sequence length="164" mass="18351">MPRPEVHLVDHSEFPGAANADLLALLVTRAEIESGHIGKALASLIALTDEPEKITHYRRRLVLFVHGYDADPRELHQIPDVVRWFHAIAREWSAWIHYLAWNLDPTQLAIVIRLLLANEAFSEAAVLRTLAVLAEAHANFGRSHGLSEAQVRADIQEATEALYA</sequence>
<evidence type="ECO:0000313" key="2">
    <source>
        <dbReference type="Proteomes" id="UP000199603"/>
    </source>
</evidence>
<dbReference type="Proteomes" id="UP000199603">
    <property type="component" value="Unassembled WGS sequence"/>
</dbReference>
<dbReference type="RefSeq" id="WP_091245957.1">
    <property type="nucleotide sequence ID" value="NZ_FNAG01000021.1"/>
</dbReference>
<organism evidence="1 2">
    <name type="scientific">Aquimonas voraii</name>
    <dbReference type="NCBI Taxonomy" id="265719"/>
    <lineage>
        <taxon>Bacteria</taxon>
        <taxon>Pseudomonadati</taxon>
        <taxon>Pseudomonadota</taxon>
        <taxon>Gammaproteobacteria</taxon>
        <taxon>Lysobacterales</taxon>
        <taxon>Lysobacteraceae</taxon>
        <taxon>Aquimonas</taxon>
    </lineage>
</organism>
<evidence type="ECO:0000313" key="1">
    <source>
        <dbReference type="EMBL" id="SDE11176.1"/>
    </source>
</evidence>
<name>A0A1G7ABC4_9GAMM</name>
<reference evidence="1 2" key="1">
    <citation type="submission" date="2016-10" db="EMBL/GenBank/DDBJ databases">
        <authorList>
            <person name="de Groot N.N."/>
        </authorList>
    </citation>
    <scope>NUCLEOTIDE SEQUENCE [LARGE SCALE GENOMIC DNA]</scope>
    <source>
        <strain evidence="1 2">DSM 16957</strain>
    </source>
</reference>
<gene>
    <name evidence="1" type="ORF">SAMN04488509_1216</name>
</gene>